<evidence type="ECO:0000313" key="2">
    <source>
        <dbReference type="EMBL" id="TVX77150.1"/>
    </source>
</evidence>
<keyword evidence="2" id="KW-0808">Transferase</keyword>
<dbReference type="AlphaFoldDB" id="A0A8B5XS85"/>
<comment type="caution">
    <text evidence="2">The sequence shown here is derived from an EMBL/GenBank/DDBJ whole genome shotgun (WGS) entry which is preliminary data.</text>
</comment>
<evidence type="ECO:0000313" key="3">
    <source>
        <dbReference type="Proteomes" id="UP000317770"/>
    </source>
</evidence>
<dbReference type="InterPro" id="IPR045057">
    <property type="entry name" value="Gcn5-rel_NAT"/>
</dbReference>
<dbReference type="RefSeq" id="WP_144480417.1">
    <property type="nucleotide sequence ID" value="NZ_VNKI01000012.1"/>
</dbReference>
<dbReference type="GO" id="GO:0016740">
    <property type="term" value="F:transferase activity"/>
    <property type="evidence" value="ECO:0007669"/>
    <property type="project" value="UniProtKB-KW"/>
</dbReference>
<dbReference type="CDD" id="cd04301">
    <property type="entry name" value="NAT_SF"/>
    <property type="match status" value="1"/>
</dbReference>
<accession>A0A8B5XS85</accession>
<dbReference type="InterPro" id="IPR016181">
    <property type="entry name" value="Acyl_CoA_acyltransferase"/>
</dbReference>
<protein>
    <submittedName>
        <fullName evidence="2">N-acetyltransferase</fullName>
    </submittedName>
</protein>
<dbReference type="Proteomes" id="UP000317770">
    <property type="component" value="Unassembled WGS sequence"/>
</dbReference>
<sequence length="131" mass="15381">MLALKLLEVLYFIQFRSRFNYLFNFHFVRYDKEELKEVIKMVDIKKGERSFFVEESGEKLAEITFFKSGDDEITVDHTVVSDKLRGKKVGNALVEKVIGFAREEKLKIVPVCSFVKKQFEKNAEYEDVLAK</sequence>
<dbReference type="PANTHER" id="PTHR31435">
    <property type="entry name" value="PROTEIN NATD1"/>
    <property type="match status" value="1"/>
</dbReference>
<dbReference type="PROSITE" id="PS51729">
    <property type="entry name" value="GNAT_YJDJ"/>
    <property type="match status" value="1"/>
</dbReference>
<dbReference type="Gene3D" id="3.40.630.30">
    <property type="match status" value="1"/>
</dbReference>
<dbReference type="InterPro" id="IPR031165">
    <property type="entry name" value="GNAT_YJDJ"/>
</dbReference>
<evidence type="ECO:0000259" key="1">
    <source>
        <dbReference type="PROSITE" id="PS51729"/>
    </source>
</evidence>
<gene>
    <name evidence="2" type="ORF">FQP34_22235</name>
</gene>
<dbReference type="PANTHER" id="PTHR31435:SF10">
    <property type="entry name" value="BSR4717 PROTEIN"/>
    <property type="match status" value="1"/>
</dbReference>
<dbReference type="Pfam" id="PF14542">
    <property type="entry name" value="Acetyltransf_CG"/>
    <property type="match status" value="1"/>
</dbReference>
<reference evidence="2 3" key="1">
    <citation type="submission" date="2019-07" db="EMBL/GenBank/DDBJ databases">
        <title>Genome assembly of Bacillus simplex strain GGC-P6A.</title>
        <authorList>
            <person name="Jennings M.E."/>
            <person name="Barton H.A."/>
        </authorList>
    </citation>
    <scope>NUCLEOTIDE SEQUENCE [LARGE SCALE GENOMIC DNA]</scope>
    <source>
        <strain evidence="2 3">GGC-P6A</strain>
    </source>
</reference>
<dbReference type="EMBL" id="VNKI01000012">
    <property type="protein sequence ID" value="TVX77150.1"/>
    <property type="molecule type" value="Genomic_DNA"/>
</dbReference>
<organism evidence="2 3">
    <name type="scientific">Peribacillus simplex</name>
    <dbReference type="NCBI Taxonomy" id="1478"/>
    <lineage>
        <taxon>Bacteria</taxon>
        <taxon>Bacillati</taxon>
        <taxon>Bacillota</taxon>
        <taxon>Bacilli</taxon>
        <taxon>Bacillales</taxon>
        <taxon>Bacillaceae</taxon>
        <taxon>Peribacillus</taxon>
    </lineage>
</organism>
<proteinExistence type="predicted"/>
<name>A0A8B5XS85_9BACI</name>
<dbReference type="SUPFAM" id="SSF55729">
    <property type="entry name" value="Acyl-CoA N-acyltransferases (Nat)"/>
    <property type="match status" value="1"/>
</dbReference>
<feature type="domain" description="N-acetyltransferase" evidence="1">
    <location>
        <begin position="43"/>
        <end position="130"/>
    </location>
</feature>